<name>A0AA38XXR5_9EURO</name>
<protein>
    <recommendedName>
        <fullName evidence="3">ABM domain-containing protein</fullName>
    </recommendedName>
</protein>
<accession>A0AA38XXR5</accession>
<gene>
    <name evidence="1" type="ORF">H2204_010282</name>
</gene>
<evidence type="ECO:0008006" key="3">
    <source>
        <dbReference type="Google" id="ProtNLM"/>
    </source>
</evidence>
<evidence type="ECO:0000313" key="1">
    <source>
        <dbReference type="EMBL" id="KAJ9625983.1"/>
    </source>
</evidence>
<evidence type="ECO:0000313" key="2">
    <source>
        <dbReference type="Proteomes" id="UP001172681"/>
    </source>
</evidence>
<keyword evidence="2" id="KW-1185">Reference proteome</keyword>
<dbReference type="InterPro" id="IPR011008">
    <property type="entry name" value="Dimeric_a/b-barrel"/>
</dbReference>
<organism evidence="1 2">
    <name type="scientific">Knufia peltigerae</name>
    <dbReference type="NCBI Taxonomy" id="1002370"/>
    <lineage>
        <taxon>Eukaryota</taxon>
        <taxon>Fungi</taxon>
        <taxon>Dikarya</taxon>
        <taxon>Ascomycota</taxon>
        <taxon>Pezizomycotina</taxon>
        <taxon>Eurotiomycetes</taxon>
        <taxon>Chaetothyriomycetidae</taxon>
        <taxon>Chaetothyriales</taxon>
        <taxon>Trichomeriaceae</taxon>
        <taxon>Knufia</taxon>
    </lineage>
</organism>
<proteinExistence type="predicted"/>
<dbReference type="EMBL" id="JAPDRN010000085">
    <property type="protein sequence ID" value="KAJ9625983.1"/>
    <property type="molecule type" value="Genomic_DNA"/>
</dbReference>
<dbReference type="AlphaFoldDB" id="A0AA38XXR5"/>
<comment type="caution">
    <text evidence="1">The sequence shown here is derived from an EMBL/GenBank/DDBJ whole genome shotgun (WGS) entry which is preliminary data.</text>
</comment>
<dbReference type="Proteomes" id="UP001172681">
    <property type="component" value="Unassembled WGS sequence"/>
</dbReference>
<dbReference type="SUPFAM" id="SSF54909">
    <property type="entry name" value="Dimeric alpha+beta barrel"/>
    <property type="match status" value="1"/>
</dbReference>
<dbReference type="Gene3D" id="3.30.70.100">
    <property type="match status" value="2"/>
</dbReference>
<sequence length="242" mass="26616">MAEPTEIVHLKLKSSSKLEDPSSHASGLFKQALEILPKQKGFKQCLNGPRIEDPASFVMVIDWTSVDAHKQFINSEDYMPFKDRQTALTMLHAQQVALLAQIFDFEAARPPFAYHVNFASAEALNAARSAPVTEVAAFSILADTPASSSAKSSLEDAFGKIAQYCEANGAKGVAVGWTIEKFENPEGKMVNSLQVMVGWNSVEHHKEVTQLYLSSRSTTKSIKELTVPGKDGMGLFHLKFRQ</sequence>
<reference evidence="1" key="1">
    <citation type="submission" date="2022-10" db="EMBL/GenBank/DDBJ databases">
        <title>Culturing micro-colonial fungi from biological soil crusts in the Mojave desert and describing Neophaeococcomyces mojavensis, and introducing the new genera and species Taxawa tesnikishii.</title>
        <authorList>
            <person name="Kurbessoian T."/>
            <person name="Stajich J.E."/>
        </authorList>
    </citation>
    <scope>NUCLEOTIDE SEQUENCE</scope>
    <source>
        <strain evidence="1">TK_35</strain>
    </source>
</reference>